<dbReference type="GO" id="GO:0045138">
    <property type="term" value="P:nematode male tail tip morphogenesis"/>
    <property type="evidence" value="ECO:0007669"/>
    <property type="project" value="UniProtKB-ARBA"/>
</dbReference>
<dbReference type="Proteomes" id="UP000483820">
    <property type="component" value="Chromosome V"/>
</dbReference>
<dbReference type="GO" id="GO:0007169">
    <property type="term" value="P:cell surface receptor protein tyrosine kinase signaling pathway"/>
    <property type="evidence" value="ECO:0007669"/>
    <property type="project" value="TreeGrafter"/>
</dbReference>
<keyword evidence="11" id="KW-0479">Metal-binding</keyword>
<dbReference type="GO" id="GO:0004674">
    <property type="term" value="F:protein serine/threonine kinase activity"/>
    <property type="evidence" value="ECO:0007669"/>
    <property type="project" value="UniProtKB-KW"/>
</dbReference>
<dbReference type="EMBL" id="WUAV01000005">
    <property type="protein sequence ID" value="KAF1753357.1"/>
    <property type="molecule type" value="Genomic_DNA"/>
</dbReference>
<keyword evidence="4" id="KW-0812">Transmembrane</keyword>
<dbReference type="GO" id="GO:0005524">
    <property type="term" value="F:ATP binding"/>
    <property type="evidence" value="ECO:0007669"/>
    <property type="project" value="UniProtKB-UniRule"/>
</dbReference>
<keyword evidence="3 13" id="KW-0808">Transferase</keyword>
<dbReference type="Gene3D" id="3.30.200.20">
    <property type="entry name" value="Phosphorylase Kinase, domain 1"/>
    <property type="match status" value="1"/>
</dbReference>
<keyword evidence="3 13" id="KW-0418">Kinase</keyword>
<name>A0A6A5GDM7_CAERE</name>
<dbReference type="PIRSF" id="PIRSF000615">
    <property type="entry name" value="TyrPK_CSF1-R"/>
    <property type="match status" value="1"/>
</dbReference>
<dbReference type="Pfam" id="PF07714">
    <property type="entry name" value="PK_Tyr_Ser-Thr"/>
    <property type="match status" value="1"/>
</dbReference>
<dbReference type="InterPro" id="IPR008271">
    <property type="entry name" value="Ser/Thr_kinase_AS"/>
</dbReference>
<evidence type="ECO:0000256" key="2">
    <source>
        <dbReference type="ARBA" id="ARBA00022475"/>
    </source>
</evidence>
<evidence type="ECO:0000256" key="11">
    <source>
        <dbReference type="PIRSR" id="PIRSR000615-3"/>
    </source>
</evidence>
<evidence type="ECO:0000313" key="16">
    <source>
        <dbReference type="Proteomes" id="UP000483820"/>
    </source>
</evidence>
<evidence type="ECO:0000256" key="8">
    <source>
        <dbReference type="ARBA" id="ARBA00023136"/>
    </source>
</evidence>
<dbReference type="GO" id="GO:0005886">
    <property type="term" value="C:plasma membrane"/>
    <property type="evidence" value="ECO:0007669"/>
    <property type="project" value="UniProtKB-SubCell"/>
</dbReference>
<evidence type="ECO:0000313" key="15">
    <source>
        <dbReference type="EMBL" id="KAF1753357.1"/>
    </source>
</evidence>
<dbReference type="GeneID" id="9820048"/>
<keyword evidence="3 13" id="KW-0723">Serine/threonine-protein kinase</keyword>
<dbReference type="AlphaFoldDB" id="A0A6A5GDM7"/>
<dbReference type="PRINTS" id="PR00109">
    <property type="entry name" value="TYRKINASE"/>
</dbReference>
<evidence type="ECO:0000256" key="4">
    <source>
        <dbReference type="ARBA" id="ARBA00022692"/>
    </source>
</evidence>
<keyword evidence="7" id="KW-1133">Transmembrane helix</keyword>
<feature type="binding site" evidence="11">
    <location>
        <position position="224"/>
    </location>
    <ligand>
        <name>Mg(2+)</name>
        <dbReference type="ChEBI" id="CHEBI:18420"/>
    </ligand>
</feature>
<evidence type="ECO:0000256" key="7">
    <source>
        <dbReference type="ARBA" id="ARBA00022989"/>
    </source>
</evidence>
<keyword evidence="5 10" id="KW-0547">Nucleotide-binding</keyword>
<dbReference type="RefSeq" id="XP_003116736.2">
    <property type="nucleotide sequence ID" value="XM_003116688.2"/>
</dbReference>
<feature type="domain" description="Protein kinase" evidence="14">
    <location>
        <begin position="49"/>
        <end position="360"/>
    </location>
</feature>
<keyword evidence="11" id="KW-0460">Magnesium</keyword>
<evidence type="ECO:0000256" key="10">
    <source>
        <dbReference type="PIRSR" id="PIRSR000615-2"/>
    </source>
</evidence>
<evidence type="ECO:0000256" key="5">
    <source>
        <dbReference type="ARBA" id="ARBA00022741"/>
    </source>
</evidence>
<evidence type="ECO:0000256" key="6">
    <source>
        <dbReference type="ARBA" id="ARBA00022840"/>
    </source>
</evidence>
<feature type="binding site" evidence="10">
    <location>
        <position position="223"/>
    </location>
    <ligand>
        <name>ATP</name>
        <dbReference type="ChEBI" id="CHEBI:30616"/>
    </ligand>
</feature>
<dbReference type="PROSITE" id="PS00108">
    <property type="entry name" value="PROTEIN_KINASE_ST"/>
    <property type="match status" value="1"/>
</dbReference>
<comment type="caution">
    <text evidence="15">The sequence shown here is derived from an EMBL/GenBank/DDBJ whole genome shotgun (WGS) entry which is preliminary data.</text>
</comment>
<sequence>MKFYNREAKEIRYKGLDQNDNAEISSRVINEEINYKDFEENFEINGELLKVDKKLGHGYFGNVSEGKLQMEAERDVSLAVAVKTAKDDNKEKYEEKKELLLKEILVMCAIAKQKHANVLAIIGAVTVDPAAVSIVMEIAHTDLQTYLEHHKGFTNRFVPVDRNDATSDEENRKTNTYRKEEYVVNNDLNTLDTFELVLFAYQIANGMKHLASIPCVHRDLKLRNVLITKNKTIRIGDFGLARKHKDRNYYTETKGIIPIHAAPETKENYKFTEKSDVWSFGLCLYDLFTLGTKKLSELSESAEDFSTKHKRLTEPQHCRSDLFEFIELCWEFNPVHRPNFITAVYIFKCELGRFSDHTFNEIEAKLKLELEEQKKLEDWVPKKKLYD</sequence>
<dbReference type="CTD" id="9820048"/>
<comment type="subcellular location">
    <subcellularLocation>
        <location evidence="1">Cell membrane</location>
        <topology evidence="1">Single-pass membrane protein</topology>
    </subcellularLocation>
</comment>
<dbReference type="InterPro" id="IPR017441">
    <property type="entry name" value="Protein_kinase_ATP_BS"/>
</dbReference>
<dbReference type="InterPro" id="IPR001245">
    <property type="entry name" value="Ser-Thr/Tyr_kinase_cat_dom"/>
</dbReference>
<gene>
    <name evidence="15" type="ORF">GCK72_019913</name>
</gene>
<dbReference type="PROSITE" id="PS00107">
    <property type="entry name" value="PROTEIN_KINASE_ATP"/>
    <property type="match status" value="1"/>
</dbReference>
<keyword evidence="6 10" id="KW-0067">ATP-binding</keyword>
<dbReference type="GO" id="GO:0006950">
    <property type="term" value="P:response to stress"/>
    <property type="evidence" value="ECO:0007669"/>
    <property type="project" value="UniProtKB-ARBA"/>
</dbReference>
<comment type="similarity">
    <text evidence="13">Belongs to the protein kinase superfamily.</text>
</comment>
<evidence type="ECO:0000256" key="9">
    <source>
        <dbReference type="PIRSR" id="PIRSR000615-1"/>
    </source>
</evidence>
<reference evidence="15 16" key="1">
    <citation type="submission" date="2019-12" db="EMBL/GenBank/DDBJ databases">
        <title>Chromosome-level assembly of the Caenorhabditis remanei genome.</title>
        <authorList>
            <person name="Teterina A.A."/>
            <person name="Willis J.H."/>
            <person name="Phillips P.C."/>
        </authorList>
    </citation>
    <scope>NUCLEOTIDE SEQUENCE [LARGE SCALE GENOMIC DNA]</scope>
    <source>
        <strain evidence="15 16">PX506</strain>
        <tissue evidence="15">Whole organism</tissue>
    </source>
</reference>
<dbReference type="SUPFAM" id="SSF56112">
    <property type="entry name" value="Protein kinase-like (PK-like)"/>
    <property type="match status" value="1"/>
</dbReference>
<proteinExistence type="inferred from homology"/>
<evidence type="ECO:0000256" key="13">
    <source>
        <dbReference type="RuleBase" id="RU000304"/>
    </source>
</evidence>
<dbReference type="PROSITE" id="PS50011">
    <property type="entry name" value="PROTEIN_KINASE_DOM"/>
    <property type="match status" value="1"/>
</dbReference>
<dbReference type="Gene3D" id="1.10.510.10">
    <property type="entry name" value="Transferase(Phosphotransferase) domain 1"/>
    <property type="match status" value="1"/>
</dbReference>
<evidence type="ECO:0000259" key="14">
    <source>
        <dbReference type="PROSITE" id="PS50011"/>
    </source>
</evidence>
<dbReference type="InterPro" id="IPR011009">
    <property type="entry name" value="Kinase-like_dom_sf"/>
</dbReference>
<dbReference type="SMART" id="SM00220">
    <property type="entry name" value="S_TKc"/>
    <property type="match status" value="1"/>
</dbReference>
<feature type="active site" description="Proton acceptor" evidence="9">
    <location>
        <position position="219"/>
    </location>
</feature>
<dbReference type="PANTHER" id="PTHR24416">
    <property type="entry name" value="TYROSINE-PROTEIN KINASE RECEPTOR"/>
    <property type="match status" value="1"/>
</dbReference>
<evidence type="ECO:0000256" key="3">
    <source>
        <dbReference type="ARBA" id="ARBA00022527"/>
    </source>
</evidence>
<dbReference type="GO" id="GO:0043235">
    <property type="term" value="C:receptor complex"/>
    <property type="evidence" value="ECO:0007669"/>
    <property type="project" value="TreeGrafter"/>
</dbReference>
<evidence type="ECO:0000256" key="12">
    <source>
        <dbReference type="PROSITE-ProRule" id="PRU10141"/>
    </source>
</evidence>
<feature type="binding site" evidence="11">
    <location>
        <position position="237"/>
    </location>
    <ligand>
        <name>Mg(2+)</name>
        <dbReference type="ChEBI" id="CHEBI:18420"/>
    </ligand>
</feature>
<keyword evidence="8" id="KW-0472">Membrane</keyword>
<protein>
    <recommendedName>
        <fullName evidence="14">Protein kinase domain-containing protein</fullName>
    </recommendedName>
</protein>
<keyword evidence="2" id="KW-1003">Cell membrane</keyword>
<dbReference type="KEGG" id="crq:GCK72_019913"/>
<feature type="binding site" evidence="12">
    <location>
        <position position="83"/>
    </location>
    <ligand>
        <name>ATP</name>
        <dbReference type="ChEBI" id="CHEBI:30616"/>
    </ligand>
</feature>
<dbReference type="InterPro" id="IPR050122">
    <property type="entry name" value="RTK"/>
</dbReference>
<dbReference type="GO" id="GO:0046872">
    <property type="term" value="F:metal ion binding"/>
    <property type="evidence" value="ECO:0007669"/>
    <property type="project" value="UniProtKB-KW"/>
</dbReference>
<dbReference type="PANTHER" id="PTHR24416:SF626">
    <property type="entry name" value="PROTEIN KINASE DOMAIN-CONTAINING PROTEIN-RELATED"/>
    <property type="match status" value="1"/>
</dbReference>
<accession>A0A6A5GDM7</accession>
<dbReference type="FunFam" id="3.30.200.20:FF:000586">
    <property type="entry name" value="Receptor protein-tyrosine kinase"/>
    <property type="match status" value="1"/>
</dbReference>
<dbReference type="GO" id="GO:0004714">
    <property type="term" value="F:transmembrane receptor protein tyrosine kinase activity"/>
    <property type="evidence" value="ECO:0007669"/>
    <property type="project" value="TreeGrafter"/>
</dbReference>
<organism evidence="15 16">
    <name type="scientific">Caenorhabditis remanei</name>
    <name type="common">Caenorhabditis vulgaris</name>
    <dbReference type="NCBI Taxonomy" id="31234"/>
    <lineage>
        <taxon>Eukaryota</taxon>
        <taxon>Metazoa</taxon>
        <taxon>Ecdysozoa</taxon>
        <taxon>Nematoda</taxon>
        <taxon>Chromadorea</taxon>
        <taxon>Rhabditida</taxon>
        <taxon>Rhabditina</taxon>
        <taxon>Rhabditomorpha</taxon>
        <taxon>Rhabditoidea</taxon>
        <taxon>Rhabditidae</taxon>
        <taxon>Peloderinae</taxon>
        <taxon>Caenorhabditis</taxon>
    </lineage>
</organism>
<dbReference type="InterPro" id="IPR000719">
    <property type="entry name" value="Prot_kinase_dom"/>
</dbReference>
<evidence type="ECO:0000256" key="1">
    <source>
        <dbReference type="ARBA" id="ARBA00004162"/>
    </source>
</evidence>